<dbReference type="InterPro" id="IPR052588">
    <property type="entry name" value="Kelch_domain_protein"/>
</dbReference>
<feature type="compositionally biased region" description="Polar residues" evidence="1">
    <location>
        <begin position="95"/>
        <end position="116"/>
    </location>
</feature>
<reference evidence="2" key="1">
    <citation type="submission" date="2025-08" db="UniProtKB">
        <authorList>
            <consortium name="Ensembl"/>
        </authorList>
    </citation>
    <scope>IDENTIFICATION</scope>
</reference>
<protein>
    <recommendedName>
        <fullName evidence="4">Kelch domain-containing protein 4</fullName>
    </recommendedName>
</protein>
<organism evidence="2 3">
    <name type="scientific">Sus scrofa</name>
    <name type="common">Pig</name>
    <dbReference type="NCBI Taxonomy" id="9823"/>
    <lineage>
        <taxon>Eukaryota</taxon>
        <taxon>Metazoa</taxon>
        <taxon>Chordata</taxon>
        <taxon>Craniata</taxon>
        <taxon>Vertebrata</taxon>
        <taxon>Euteleostomi</taxon>
        <taxon>Mammalia</taxon>
        <taxon>Eutheria</taxon>
        <taxon>Laurasiatheria</taxon>
        <taxon>Artiodactyla</taxon>
        <taxon>Suina</taxon>
        <taxon>Suidae</taxon>
        <taxon>Sus</taxon>
    </lineage>
</organism>
<feature type="region of interest" description="Disordered" evidence="1">
    <location>
        <begin position="152"/>
        <end position="171"/>
    </location>
</feature>
<evidence type="ECO:0000313" key="2">
    <source>
        <dbReference type="Ensembl" id="ENSSSCP00050026034.1"/>
    </source>
</evidence>
<feature type="region of interest" description="Disordered" evidence="1">
    <location>
        <begin position="1"/>
        <end position="33"/>
    </location>
</feature>
<dbReference type="PANTHER" id="PTHR46063">
    <property type="entry name" value="KELCH DOMAIN-CONTAINING PROTEIN"/>
    <property type="match status" value="1"/>
</dbReference>
<accession>A0A8D1TGP6</accession>
<feature type="compositionally biased region" description="Basic and acidic residues" evidence="1">
    <location>
        <begin position="11"/>
        <end position="24"/>
    </location>
</feature>
<sequence length="180" mass="19354">MGRKGKKEKKGRGAEKTAAKMEKKVSKRSRKEEEDLEALIAHFQTLDARRTQVVETPCSPPSPRLNASLSAHPEKDELILFGGEYFNGQKVKRCCTTSSTPTASGRTPGPRSTSPTHLRGAVPTRYVSVPPSASPLVVRGILDRLSELARDGQPGVQRLGPAPSPHSPSALDVLRAALPS</sequence>
<feature type="region of interest" description="Disordered" evidence="1">
    <location>
        <begin position="51"/>
        <end position="71"/>
    </location>
</feature>
<dbReference type="Proteomes" id="UP000694571">
    <property type="component" value="Unplaced"/>
</dbReference>
<dbReference type="AlphaFoldDB" id="A0A8D1TGP6"/>
<evidence type="ECO:0008006" key="4">
    <source>
        <dbReference type="Google" id="ProtNLM"/>
    </source>
</evidence>
<dbReference type="Ensembl" id="ENSSSCT00050060527.1">
    <property type="protein sequence ID" value="ENSSSCP00050026034.1"/>
    <property type="gene ID" value="ENSSSCG00050044449.1"/>
</dbReference>
<evidence type="ECO:0000256" key="1">
    <source>
        <dbReference type="SAM" id="MobiDB-lite"/>
    </source>
</evidence>
<proteinExistence type="predicted"/>
<feature type="compositionally biased region" description="Basic residues" evidence="1">
    <location>
        <begin position="1"/>
        <end position="10"/>
    </location>
</feature>
<dbReference type="PANTHER" id="PTHR46063:SF1">
    <property type="entry name" value="KELCH DOMAIN-CONTAINING PROTEIN 4"/>
    <property type="match status" value="1"/>
</dbReference>
<name>A0A8D1TGP6_PIG</name>
<evidence type="ECO:0000313" key="3">
    <source>
        <dbReference type="Proteomes" id="UP000694571"/>
    </source>
</evidence>
<feature type="region of interest" description="Disordered" evidence="1">
    <location>
        <begin position="95"/>
        <end position="119"/>
    </location>
</feature>